<proteinExistence type="predicted"/>
<reference evidence="1" key="1">
    <citation type="journal article" date="2017" name="Parasit. Vectors">
        <title>Sialotranscriptomics of Rhipicephalus zambeziensis reveals intricate expression profiles of secretory proteins and suggests tight temporal transcriptional regulation during blood-feeding.</title>
        <authorList>
            <person name="de Castro M.H."/>
            <person name="de Klerk D."/>
            <person name="Pienaar R."/>
            <person name="Rees D.J.G."/>
            <person name="Mans B.J."/>
        </authorList>
    </citation>
    <scope>NUCLEOTIDE SEQUENCE</scope>
    <source>
        <tissue evidence="1">Salivary glands</tissue>
    </source>
</reference>
<dbReference type="AlphaFoldDB" id="A0A224Y7C8"/>
<dbReference type="EMBL" id="GFPF01002362">
    <property type="protein sequence ID" value="MAA13508.1"/>
    <property type="molecule type" value="Transcribed_RNA"/>
</dbReference>
<protein>
    <submittedName>
        <fullName evidence="1">Uncharacterized protein</fullName>
    </submittedName>
</protein>
<evidence type="ECO:0000313" key="1">
    <source>
        <dbReference type="EMBL" id="MAA13508.1"/>
    </source>
</evidence>
<accession>A0A224Y7C8</accession>
<name>A0A224Y7C8_9ACAR</name>
<organism evidence="1">
    <name type="scientific">Rhipicephalus zambeziensis</name>
    <dbReference type="NCBI Taxonomy" id="60191"/>
    <lineage>
        <taxon>Eukaryota</taxon>
        <taxon>Metazoa</taxon>
        <taxon>Ecdysozoa</taxon>
        <taxon>Arthropoda</taxon>
        <taxon>Chelicerata</taxon>
        <taxon>Arachnida</taxon>
        <taxon>Acari</taxon>
        <taxon>Parasitiformes</taxon>
        <taxon>Ixodida</taxon>
        <taxon>Ixodoidea</taxon>
        <taxon>Ixodidae</taxon>
        <taxon>Rhipicephalinae</taxon>
        <taxon>Rhipicephalus</taxon>
        <taxon>Rhipicephalus</taxon>
    </lineage>
</organism>
<sequence>MPCCIFFSLSPHGKATVLPPEVNFLAHDAVSLSCDPELFEAISGLVEDVHTCLTGRLRLYRIFRSSLVRRFLGRCLGYWVHLALRYGRLYFGCRCRLWGSVYNGCSGALSLPWPVTSW</sequence>